<accession>A0A1T4LDQ8</accession>
<name>A0A1T4LDQ8_9ACTN</name>
<dbReference type="InterPro" id="IPR003593">
    <property type="entry name" value="AAA+_ATPase"/>
</dbReference>
<dbReference type="GO" id="GO:0015418">
    <property type="term" value="F:ABC-type quaternary ammonium compound transporting activity"/>
    <property type="evidence" value="ECO:0007669"/>
    <property type="project" value="UniProtKB-EC"/>
</dbReference>
<dbReference type="PANTHER" id="PTHR42781">
    <property type="entry name" value="SPERMIDINE/PUTRESCINE IMPORT ATP-BINDING PROTEIN POTA"/>
    <property type="match status" value="1"/>
</dbReference>
<dbReference type="GO" id="GO:0005524">
    <property type="term" value="F:ATP binding"/>
    <property type="evidence" value="ECO:0007669"/>
    <property type="project" value="UniProtKB-KW"/>
</dbReference>
<dbReference type="Gene3D" id="2.40.50.100">
    <property type="match status" value="1"/>
</dbReference>
<evidence type="ECO:0000313" key="6">
    <source>
        <dbReference type="EMBL" id="SJZ52899.1"/>
    </source>
</evidence>
<dbReference type="SMART" id="SM00382">
    <property type="entry name" value="AAA"/>
    <property type="match status" value="1"/>
</dbReference>
<dbReference type="InterPro" id="IPR050093">
    <property type="entry name" value="ABC_SmlMolc_Importer"/>
</dbReference>
<evidence type="ECO:0000313" key="7">
    <source>
        <dbReference type="Proteomes" id="UP000190637"/>
    </source>
</evidence>
<dbReference type="EC" id="7.6.2.9" evidence="4"/>
<keyword evidence="7" id="KW-1185">Reference proteome</keyword>
<dbReference type="Gene3D" id="3.40.50.300">
    <property type="entry name" value="P-loop containing nucleotide triphosphate hydrolases"/>
    <property type="match status" value="1"/>
</dbReference>
<dbReference type="InterPro" id="IPR027417">
    <property type="entry name" value="P-loop_NTPase"/>
</dbReference>
<dbReference type="Pfam" id="PF00005">
    <property type="entry name" value="ABC_tran"/>
    <property type="match status" value="1"/>
</dbReference>
<dbReference type="PANTHER" id="PTHR42781:SF4">
    <property type="entry name" value="SPERMIDINE_PUTRESCINE IMPORT ATP-BINDING PROTEIN POTA"/>
    <property type="match status" value="1"/>
</dbReference>
<dbReference type="InterPro" id="IPR008995">
    <property type="entry name" value="Mo/tungstate-bd_C_term_dom"/>
</dbReference>
<evidence type="ECO:0000256" key="3">
    <source>
        <dbReference type="ARBA" id="ARBA00022840"/>
    </source>
</evidence>
<organism evidence="6 7">
    <name type="scientific">Marinactinospora thermotolerans DSM 45154</name>
    <dbReference type="NCBI Taxonomy" id="1122192"/>
    <lineage>
        <taxon>Bacteria</taxon>
        <taxon>Bacillati</taxon>
        <taxon>Actinomycetota</taxon>
        <taxon>Actinomycetes</taxon>
        <taxon>Streptosporangiales</taxon>
        <taxon>Nocardiopsidaceae</taxon>
        <taxon>Marinactinospora</taxon>
    </lineage>
</organism>
<dbReference type="FunFam" id="3.40.50.300:FF:000425">
    <property type="entry name" value="Probable ABC transporter, ATP-binding subunit"/>
    <property type="match status" value="1"/>
</dbReference>
<protein>
    <recommendedName>
        <fullName evidence="4">ABC-type quaternary amine transporter</fullName>
        <ecNumber evidence="4">7.6.2.9</ecNumber>
    </recommendedName>
</protein>
<dbReference type="InterPro" id="IPR003439">
    <property type="entry name" value="ABC_transporter-like_ATP-bd"/>
</dbReference>
<keyword evidence="1" id="KW-0813">Transport</keyword>
<dbReference type="STRING" id="1122192.SAMN02745673_00638"/>
<dbReference type="AlphaFoldDB" id="A0A1T4LDQ8"/>
<dbReference type="EMBL" id="FUWS01000002">
    <property type="protein sequence ID" value="SJZ52899.1"/>
    <property type="molecule type" value="Genomic_DNA"/>
</dbReference>
<evidence type="ECO:0000256" key="2">
    <source>
        <dbReference type="ARBA" id="ARBA00022741"/>
    </source>
</evidence>
<keyword evidence="3 6" id="KW-0067">ATP-binding</keyword>
<gene>
    <name evidence="6" type="ORF">SAMN02745673_00638</name>
</gene>
<dbReference type="SUPFAM" id="SSF50331">
    <property type="entry name" value="MOP-like"/>
    <property type="match status" value="1"/>
</dbReference>
<dbReference type="InterPro" id="IPR017871">
    <property type="entry name" value="ABC_transporter-like_CS"/>
</dbReference>
<dbReference type="Proteomes" id="UP000190637">
    <property type="component" value="Unassembled WGS sequence"/>
</dbReference>
<dbReference type="RefSeq" id="WP_078760071.1">
    <property type="nucleotide sequence ID" value="NZ_FUWS01000002.1"/>
</dbReference>
<evidence type="ECO:0000259" key="5">
    <source>
        <dbReference type="PROSITE" id="PS50893"/>
    </source>
</evidence>
<dbReference type="PROSITE" id="PS00211">
    <property type="entry name" value="ABC_TRANSPORTER_1"/>
    <property type="match status" value="1"/>
</dbReference>
<dbReference type="SUPFAM" id="SSF52540">
    <property type="entry name" value="P-loop containing nucleoside triphosphate hydrolases"/>
    <property type="match status" value="1"/>
</dbReference>
<dbReference type="PROSITE" id="PS50893">
    <property type="entry name" value="ABC_TRANSPORTER_2"/>
    <property type="match status" value="1"/>
</dbReference>
<keyword evidence="2" id="KW-0547">Nucleotide-binding</keyword>
<dbReference type="OrthoDB" id="7838608at2"/>
<sequence>MSAAPAIQLRGVGVDYGRKTALADLDLTVERGETLALLGPSGSGKSTALKAVAGFVRPSRGRVLLEGRDVTDLPPHQRGIGVVVQNYALFPHMSVAANVGFGLRARRAPRAEIRERVAEVLDLVGMSAFADRSPRQLSGGQQQRVAIARALAIRPAVLLLDEPLSALDAALREEMVGELLRLRAELPDTTIVHVTHDQSEALALAHRIAVMRDARLVDVGPAREMYRTPRTEFTAAFLGAANLLPVEVVEVDGEGGATVRLGDAIMRARVSGELDGRRRAVLGVRPQRVGVHAEGTGGLPARLLAAQWRGEVFRLDLRLDGAAHSGQEVRVRAEVASIEGLPPVGGRVALTVPDGCPLIADASPEEET</sequence>
<proteinExistence type="predicted"/>
<evidence type="ECO:0000256" key="4">
    <source>
        <dbReference type="ARBA" id="ARBA00066388"/>
    </source>
</evidence>
<feature type="domain" description="ABC transporter" evidence="5">
    <location>
        <begin position="7"/>
        <end position="238"/>
    </location>
</feature>
<evidence type="ECO:0000256" key="1">
    <source>
        <dbReference type="ARBA" id="ARBA00022448"/>
    </source>
</evidence>
<reference evidence="6 7" key="1">
    <citation type="submission" date="2017-02" db="EMBL/GenBank/DDBJ databases">
        <authorList>
            <person name="Peterson S.W."/>
        </authorList>
    </citation>
    <scope>NUCLEOTIDE SEQUENCE [LARGE SCALE GENOMIC DNA]</scope>
    <source>
        <strain evidence="6 7">DSM 45154</strain>
    </source>
</reference>
<dbReference type="GO" id="GO:0016887">
    <property type="term" value="F:ATP hydrolysis activity"/>
    <property type="evidence" value="ECO:0007669"/>
    <property type="project" value="InterPro"/>
</dbReference>